<feature type="chain" id="PRO_5026254525" evidence="5">
    <location>
        <begin position="26"/>
        <end position="894"/>
    </location>
</feature>
<dbReference type="InterPro" id="IPR036156">
    <property type="entry name" value="Beta-gal/glucu_dom_sf"/>
</dbReference>
<keyword evidence="3" id="KW-0326">Glycosidase</keyword>
<dbReference type="InterPro" id="IPR013783">
    <property type="entry name" value="Ig-like_fold"/>
</dbReference>
<dbReference type="SUPFAM" id="SSF49303">
    <property type="entry name" value="beta-Galactosidase/glucuronidase domain"/>
    <property type="match status" value="1"/>
</dbReference>
<dbReference type="Pfam" id="PF18565">
    <property type="entry name" value="Glyco_hydro2_C5"/>
    <property type="match status" value="1"/>
</dbReference>
<feature type="domain" description="Glycoside hydrolase family 2 immunoglobulin-like beta-sandwich" evidence="6">
    <location>
        <begin position="220"/>
        <end position="324"/>
    </location>
</feature>
<dbReference type="InterPro" id="IPR006104">
    <property type="entry name" value="Glyco_hydro_2_N"/>
</dbReference>
<dbReference type="Pfam" id="PF00703">
    <property type="entry name" value="Glyco_hydro_2"/>
    <property type="match status" value="1"/>
</dbReference>
<dbReference type="SUPFAM" id="SSF51445">
    <property type="entry name" value="(Trans)glycosidases"/>
    <property type="match status" value="1"/>
</dbReference>
<dbReference type="Gene3D" id="2.60.40.10">
    <property type="entry name" value="Immunoglobulins"/>
    <property type="match status" value="2"/>
</dbReference>
<accession>A0A6H0KUS6</accession>
<dbReference type="Pfam" id="PF02836">
    <property type="entry name" value="Glyco_hydro_2_C"/>
    <property type="match status" value="1"/>
</dbReference>
<evidence type="ECO:0000259" key="8">
    <source>
        <dbReference type="Pfam" id="PF02837"/>
    </source>
</evidence>
<dbReference type="PANTHER" id="PTHR42732:SF1">
    <property type="entry name" value="BETA-MANNOSIDASE"/>
    <property type="match status" value="1"/>
</dbReference>
<dbReference type="InterPro" id="IPR017853">
    <property type="entry name" value="GH"/>
</dbReference>
<name>A0A6H0KUS6_9BACE</name>
<evidence type="ECO:0000259" key="9">
    <source>
        <dbReference type="Pfam" id="PF18565"/>
    </source>
</evidence>
<dbReference type="Gene3D" id="3.20.20.80">
    <property type="entry name" value="Glycosidases"/>
    <property type="match status" value="1"/>
</dbReference>
<dbReference type="Pfam" id="PF02837">
    <property type="entry name" value="Glyco_hydro_2_N"/>
    <property type="match status" value="1"/>
</dbReference>
<dbReference type="GO" id="GO:0005975">
    <property type="term" value="P:carbohydrate metabolic process"/>
    <property type="evidence" value="ECO:0007669"/>
    <property type="project" value="InterPro"/>
</dbReference>
<dbReference type="Gene3D" id="2.60.120.260">
    <property type="entry name" value="Galactose-binding domain-like"/>
    <property type="match status" value="1"/>
</dbReference>
<dbReference type="InterPro" id="IPR006102">
    <property type="entry name" value="Ig-like_GH2"/>
</dbReference>
<feature type="domain" description="Glycoside hydrolase family 2" evidence="9">
    <location>
        <begin position="735"/>
        <end position="814"/>
    </location>
</feature>
<evidence type="ECO:0000313" key="11">
    <source>
        <dbReference type="Proteomes" id="UP000501780"/>
    </source>
</evidence>
<dbReference type="InterPro" id="IPR051913">
    <property type="entry name" value="GH2_Domain-Containing"/>
</dbReference>
<dbReference type="EMBL" id="CP050831">
    <property type="protein sequence ID" value="QIU96811.1"/>
    <property type="molecule type" value="Genomic_DNA"/>
</dbReference>
<dbReference type="AlphaFoldDB" id="A0A6H0KUS6"/>
<dbReference type="SUPFAM" id="SSF49785">
    <property type="entry name" value="Galactose-binding domain-like"/>
    <property type="match status" value="1"/>
</dbReference>
<evidence type="ECO:0000256" key="3">
    <source>
        <dbReference type="ARBA" id="ARBA00023295"/>
    </source>
</evidence>
<evidence type="ECO:0000256" key="1">
    <source>
        <dbReference type="ARBA" id="ARBA00007401"/>
    </source>
</evidence>
<gene>
    <name evidence="10" type="ORF">BacF7301_22820</name>
</gene>
<dbReference type="InterPro" id="IPR040605">
    <property type="entry name" value="Glyco_hydro2_dom5"/>
</dbReference>
<dbReference type="GO" id="GO:0004553">
    <property type="term" value="F:hydrolase activity, hydrolyzing O-glycosyl compounds"/>
    <property type="evidence" value="ECO:0007669"/>
    <property type="project" value="InterPro"/>
</dbReference>
<dbReference type="PANTHER" id="PTHR42732">
    <property type="entry name" value="BETA-GALACTOSIDASE"/>
    <property type="match status" value="1"/>
</dbReference>
<evidence type="ECO:0000259" key="6">
    <source>
        <dbReference type="Pfam" id="PF00703"/>
    </source>
</evidence>
<protein>
    <submittedName>
        <fullName evidence="10">Glycoside hydrolase family 2 protein</fullName>
    </submittedName>
</protein>
<feature type="domain" description="Glycoside hydrolase family 2 catalytic" evidence="7">
    <location>
        <begin position="332"/>
        <end position="456"/>
    </location>
</feature>
<keyword evidence="2 10" id="KW-0378">Hydrolase</keyword>
<feature type="domain" description="Glycosyl hydrolases family 2 sugar binding" evidence="8">
    <location>
        <begin position="85"/>
        <end position="197"/>
    </location>
</feature>
<feature type="signal peptide" evidence="5">
    <location>
        <begin position="1"/>
        <end position="25"/>
    </location>
</feature>
<evidence type="ECO:0000313" key="10">
    <source>
        <dbReference type="EMBL" id="QIU96811.1"/>
    </source>
</evidence>
<dbReference type="KEGG" id="bfc:BacF7301_22820"/>
<keyword evidence="5" id="KW-0732">Signal</keyword>
<dbReference type="InterPro" id="IPR006103">
    <property type="entry name" value="Glyco_hydro_2_cat"/>
</dbReference>
<keyword evidence="11" id="KW-1185">Reference proteome</keyword>
<dbReference type="Proteomes" id="UP000501780">
    <property type="component" value="Chromosome"/>
</dbReference>
<evidence type="ECO:0000259" key="7">
    <source>
        <dbReference type="Pfam" id="PF02836"/>
    </source>
</evidence>
<organism evidence="10 11">
    <name type="scientific">Bacteroides faecium</name>
    <dbReference type="NCBI Taxonomy" id="2715212"/>
    <lineage>
        <taxon>Bacteria</taxon>
        <taxon>Pseudomonadati</taxon>
        <taxon>Bacteroidota</taxon>
        <taxon>Bacteroidia</taxon>
        <taxon>Bacteroidales</taxon>
        <taxon>Bacteroidaceae</taxon>
        <taxon>Bacteroides</taxon>
    </lineage>
</organism>
<proteinExistence type="inferred from homology"/>
<feature type="region of interest" description="Disordered" evidence="4">
    <location>
        <begin position="860"/>
        <end position="894"/>
    </location>
</feature>
<dbReference type="InterPro" id="IPR008979">
    <property type="entry name" value="Galactose-bd-like_sf"/>
</dbReference>
<evidence type="ECO:0000256" key="5">
    <source>
        <dbReference type="SAM" id="SignalP"/>
    </source>
</evidence>
<feature type="compositionally biased region" description="Basic and acidic residues" evidence="4">
    <location>
        <begin position="866"/>
        <end position="894"/>
    </location>
</feature>
<evidence type="ECO:0000256" key="4">
    <source>
        <dbReference type="SAM" id="MobiDB-lite"/>
    </source>
</evidence>
<reference evidence="10 11" key="1">
    <citation type="submission" date="2020-03" db="EMBL/GenBank/DDBJ databases">
        <title>Genomic analysis of Bacteroides faecium CBA7301.</title>
        <authorList>
            <person name="Kim J."/>
            <person name="Roh S.W."/>
        </authorList>
    </citation>
    <scope>NUCLEOTIDE SEQUENCE [LARGE SCALE GENOMIC DNA]</scope>
    <source>
        <strain evidence="10 11">CBA7301</strain>
    </source>
</reference>
<sequence>MRHTLLSWRMLVICLLSLYSLTSYAGYQPAYSTAGFYSLPNTGRTVFSMNPAWRFHKGKVEGAEQKNFDDKAWNVVSLPHGIEYLPVEASGCINYQGEIWYRKHFTPQDDWKDKQLFLHFEAIMGKSKVWVNGKLLKEYFGGFLPVVVDVTSALNFGEDNVITVWADNSDDPAYPPGKTQETLDFTYCGGIYRDCWMIVHNRVFVTDPNYEDEVAGGGLFVSYDKVSRQSTLVNLDIHIRNTSGKFFNGKVSYELFDRDNRLVLSTEKRLSVSNDRAAKVSSRLKVEAPRLWSPDNPYLYQLHVYVKDKAGNVVDGYRRRIGIRSIEFKGKDGFWLNGEPYPYPLIGANRHQDYAVIGNALPNSLHWRDAKKLRDAGLRVIRNAHYPQDPAFMDACDELGLFVIVNTPGWQFWNDEPVFAQRVYSDIRNMIRRDRNHPCVWMWEPILNETWYPAEFARNVVDILNKEYPYPYCYAGCDVTARGHEFFPIHFTHPAEGGGGAFNTETLNPDISYFTREWGDNVDDWYAHNSPSRVNRAWGEVPMLVQAQGYAKPDYKLTSYDVLYRTTRQHMGGCLWHSFDHQRGYHPDPFYGGIMDAFRQPKLSYYMFCSQRPVEVNEELIADSGPMVYIANAMTPFSPKDVTVYSNCEEVRLTFCKDGKQYSYRKPAIESGIPSPVITFKEVFDFMYDKQLSRGGKQADSYLLAEGLAGGKVVATHKVMPTRRPSKLLLWADDEKVNLKADGSDIMTVIAAIADDNGNIKRLNNYEVKFEIEGLGQLVANDETFTNPEPVRWGTAPVLVRASTVPGEIKVRASVVWQGKHTPVSAELVIQTYQAEHILLADKEELEQLESVARQKGMSVILNSKEQTDGNRKQQQEASRLKLKEVEKQQSDFE</sequence>
<comment type="similarity">
    <text evidence="1">Belongs to the glycosyl hydrolase 2 family.</text>
</comment>
<evidence type="ECO:0000256" key="2">
    <source>
        <dbReference type="ARBA" id="ARBA00022801"/>
    </source>
</evidence>